<dbReference type="GO" id="GO:0009099">
    <property type="term" value="P:L-valine biosynthetic process"/>
    <property type="evidence" value="ECO:0007669"/>
    <property type="project" value="UniProtKB-UniRule"/>
</dbReference>
<feature type="domain" description="ACT" evidence="4">
    <location>
        <begin position="6"/>
        <end position="86"/>
    </location>
</feature>
<comment type="pathway">
    <text evidence="3">Amino-acid biosynthesis; L-isoleucine biosynthesis; L-isoleucine from 2-oxobutanoate: step 1/4.</text>
</comment>
<dbReference type="EMBL" id="SNZB01000003">
    <property type="protein sequence ID" value="TDR20526.1"/>
    <property type="molecule type" value="Genomic_DNA"/>
</dbReference>
<comment type="caution">
    <text evidence="5">The sequence shown here is derived from an EMBL/GenBank/DDBJ whole genome shotgun (WGS) entry which is preliminary data.</text>
</comment>
<proteinExistence type="inferred from homology"/>
<dbReference type="GO" id="GO:1990610">
    <property type="term" value="F:acetolactate synthase regulator activity"/>
    <property type="evidence" value="ECO:0007669"/>
    <property type="project" value="UniProtKB-UniRule"/>
</dbReference>
<comment type="similarity">
    <text evidence="3">Belongs to the acetolactate synthase small subunit family.</text>
</comment>
<dbReference type="Pfam" id="PF22629">
    <property type="entry name" value="ACT_AHAS_ss"/>
    <property type="match status" value="1"/>
</dbReference>
<dbReference type="PANTHER" id="PTHR30239:SF0">
    <property type="entry name" value="ACETOLACTATE SYNTHASE SMALL SUBUNIT 1, CHLOROPLASTIC"/>
    <property type="match status" value="1"/>
</dbReference>
<comment type="pathway">
    <text evidence="3">Amino-acid biosynthesis; L-valine biosynthesis; L-valine from pyruvate: step 1/4.</text>
</comment>
<keyword evidence="6" id="KW-1185">Reference proteome</keyword>
<dbReference type="InterPro" id="IPR045865">
    <property type="entry name" value="ACT-like_dom_sf"/>
</dbReference>
<name>A0A4R6XLT1_9GAMM</name>
<evidence type="ECO:0000256" key="3">
    <source>
        <dbReference type="RuleBase" id="RU368092"/>
    </source>
</evidence>
<dbReference type="OrthoDB" id="9787365at2"/>
<dbReference type="PROSITE" id="PS51671">
    <property type="entry name" value="ACT"/>
    <property type="match status" value="1"/>
</dbReference>
<dbReference type="Gene3D" id="3.30.70.1150">
    <property type="entry name" value="ACT-like. Chain A, domain 2"/>
    <property type="match status" value="1"/>
</dbReference>
<comment type="subunit">
    <text evidence="1 3">Dimer of large and small chains.</text>
</comment>
<evidence type="ECO:0000259" key="4">
    <source>
        <dbReference type="PROSITE" id="PS51671"/>
    </source>
</evidence>
<dbReference type="GO" id="GO:0005829">
    <property type="term" value="C:cytosol"/>
    <property type="evidence" value="ECO:0007669"/>
    <property type="project" value="TreeGrafter"/>
</dbReference>
<reference evidence="5 6" key="1">
    <citation type="submission" date="2019-03" db="EMBL/GenBank/DDBJ databases">
        <title>Genomic Encyclopedia of Type Strains, Phase IV (KMG-IV): sequencing the most valuable type-strain genomes for metagenomic binning, comparative biology and taxonomic classification.</title>
        <authorList>
            <person name="Goeker M."/>
        </authorList>
    </citation>
    <scope>NUCLEOTIDE SEQUENCE [LARGE SCALE GENOMIC DNA]</scope>
    <source>
        <strain evidence="5 6">DSM 25488</strain>
    </source>
</reference>
<gene>
    <name evidence="5" type="ORF">C8D91_1500</name>
</gene>
<dbReference type="PANTHER" id="PTHR30239">
    <property type="entry name" value="ACETOLACTATE SYNTHASE SMALL SUBUNIT"/>
    <property type="match status" value="1"/>
</dbReference>
<dbReference type="Pfam" id="PF10369">
    <property type="entry name" value="ALS_ss_C"/>
    <property type="match status" value="1"/>
</dbReference>
<evidence type="ECO:0000313" key="5">
    <source>
        <dbReference type="EMBL" id="TDR20526.1"/>
    </source>
</evidence>
<dbReference type="SUPFAM" id="SSF55021">
    <property type="entry name" value="ACT-like"/>
    <property type="match status" value="2"/>
</dbReference>
<dbReference type="GO" id="GO:0003984">
    <property type="term" value="F:acetolactate synthase activity"/>
    <property type="evidence" value="ECO:0007669"/>
    <property type="project" value="UniProtKB-UniRule"/>
</dbReference>
<dbReference type="InterPro" id="IPR002912">
    <property type="entry name" value="ACT_dom"/>
</dbReference>
<dbReference type="NCBIfam" id="TIGR00119">
    <property type="entry name" value="acolac_sm"/>
    <property type="match status" value="1"/>
</dbReference>
<dbReference type="UniPathway" id="UPA00049">
    <property type="reaction ID" value="UER00059"/>
</dbReference>
<comment type="function">
    <text evidence="3">Catalyzes the conversion of 2 pyruvate molecules into acetolactate in the first common step of the biosynthetic pathway of the branched-amino acids such as leucine, isoleucine, and valine.</text>
</comment>
<dbReference type="RefSeq" id="WP_099018367.1">
    <property type="nucleotide sequence ID" value="NZ_NIHB01000001.1"/>
</dbReference>
<protein>
    <recommendedName>
        <fullName evidence="3">Acetolactate synthase small subunit</fullName>
        <shortName evidence="3">AHAS</shortName>
        <shortName evidence="3">ALS</shortName>
        <ecNumber evidence="3">2.2.1.6</ecNumber>
    </recommendedName>
    <alternativeName>
        <fullName evidence="3">Acetohydroxy-acid synthase small subunit</fullName>
    </alternativeName>
</protein>
<dbReference type="GO" id="GO:0009097">
    <property type="term" value="P:isoleucine biosynthetic process"/>
    <property type="evidence" value="ECO:0007669"/>
    <property type="project" value="UniProtKB-UniRule"/>
</dbReference>
<dbReference type="Proteomes" id="UP000295724">
    <property type="component" value="Unassembled WGS sequence"/>
</dbReference>
<dbReference type="Gene3D" id="3.30.70.260">
    <property type="match status" value="1"/>
</dbReference>
<keyword evidence="3" id="KW-0100">Branched-chain amino acid biosynthesis</keyword>
<evidence type="ECO:0000256" key="2">
    <source>
        <dbReference type="ARBA" id="ARBA00048670"/>
    </source>
</evidence>
<dbReference type="InterPro" id="IPR019455">
    <property type="entry name" value="Acetolactate_synth_ssu_C"/>
</dbReference>
<organism evidence="5 6">
    <name type="scientific">Marinicella litoralis</name>
    <dbReference type="NCBI Taxonomy" id="644220"/>
    <lineage>
        <taxon>Bacteria</taxon>
        <taxon>Pseudomonadati</taxon>
        <taxon>Pseudomonadota</taxon>
        <taxon>Gammaproteobacteria</taxon>
        <taxon>Lysobacterales</taxon>
        <taxon>Marinicellaceae</taxon>
        <taxon>Marinicella</taxon>
    </lineage>
</organism>
<dbReference type="AlphaFoldDB" id="A0A4R6XLT1"/>
<accession>A0A4R6XLT1</accession>
<dbReference type="UniPathway" id="UPA00047">
    <property type="reaction ID" value="UER00055"/>
</dbReference>
<sequence length="187" mass="21136">MNKNYNFAIYSNDQAGILNRITAVFSRVNLNIEALSVCESEQNGVFRHSVQVHCDHATAFRLSKQLERQIEVIRAAFQADDEMIQQEVALYKIASKSMLEQTLTEQIIHRHHARVLSMNSQFTVIEKTGQRHESQALFDDLSVVGVLEFVRSGPVSISKPMNAEAMSHDMSVFKQNATCDADHQVDV</sequence>
<keyword evidence="3" id="KW-0028">Amino-acid biosynthesis</keyword>
<dbReference type="InterPro" id="IPR004789">
    <property type="entry name" value="Acetalactate_synth_ssu"/>
</dbReference>
<dbReference type="InterPro" id="IPR027271">
    <property type="entry name" value="Acetolactate_synth/TF_NikR_C"/>
</dbReference>
<keyword evidence="3" id="KW-0808">Transferase</keyword>
<evidence type="ECO:0000256" key="1">
    <source>
        <dbReference type="ARBA" id="ARBA00011744"/>
    </source>
</evidence>
<evidence type="ECO:0000313" key="6">
    <source>
        <dbReference type="Proteomes" id="UP000295724"/>
    </source>
</evidence>
<dbReference type="InterPro" id="IPR054480">
    <property type="entry name" value="AHAS_small-like_ACT"/>
</dbReference>
<comment type="catalytic activity">
    <reaction evidence="2 3">
        <text>2 pyruvate + H(+) = (2S)-2-acetolactate + CO2</text>
        <dbReference type="Rhea" id="RHEA:25249"/>
        <dbReference type="ChEBI" id="CHEBI:15361"/>
        <dbReference type="ChEBI" id="CHEBI:15378"/>
        <dbReference type="ChEBI" id="CHEBI:16526"/>
        <dbReference type="ChEBI" id="CHEBI:58476"/>
        <dbReference type="EC" id="2.2.1.6"/>
    </reaction>
</comment>
<dbReference type="EC" id="2.2.1.6" evidence="3"/>